<evidence type="ECO:0000256" key="5">
    <source>
        <dbReference type="ARBA" id="ARBA00038359"/>
    </source>
</evidence>
<proteinExistence type="inferred from homology"/>
<evidence type="ECO:0000256" key="7">
    <source>
        <dbReference type="SAM" id="Phobius"/>
    </source>
</evidence>
<gene>
    <name evidence="9" type="ORF">CC86DRAFT_304707</name>
</gene>
<comment type="subcellular location">
    <subcellularLocation>
        <location evidence="1">Membrane</location>
        <topology evidence="1">Multi-pass membrane protein</topology>
    </subcellularLocation>
</comment>
<dbReference type="OrthoDB" id="2988756at2759"/>
<dbReference type="PANTHER" id="PTHR33048:SF166">
    <property type="entry name" value="PTH11-LIKE INTEGRAL MEMBRANE PROTEIN"/>
    <property type="match status" value="1"/>
</dbReference>
<feature type="transmembrane region" description="Helical" evidence="7">
    <location>
        <begin position="240"/>
        <end position="263"/>
    </location>
</feature>
<feature type="transmembrane region" description="Helical" evidence="7">
    <location>
        <begin position="6"/>
        <end position="24"/>
    </location>
</feature>
<dbReference type="AlphaFoldDB" id="A0A6A6ZJP9"/>
<name>A0A6A6ZJP9_9PLEO</name>
<dbReference type="GO" id="GO:0016020">
    <property type="term" value="C:membrane"/>
    <property type="evidence" value="ECO:0007669"/>
    <property type="project" value="UniProtKB-SubCell"/>
</dbReference>
<evidence type="ECO:0000256" key="1">
    <source>
        <dbReference type="ARBA" id="ARBA00004141"/>
    </source>
</evidence>
<comment type="similarity">
    <text evidence="5">Belongs to the SAT4 family.</text>
</comment>
<reference evidence="9" key="1">
    <citation type="journal article" date="2020" name="Stud. Mycol.">
        <title>101 Dothideomycetes genomes: a test case for predicting lifestyles and emergence of pathogens.</title>
        <authorList>
            <person name="Haridas S."/>
            <person name="Albert R."/>
            <person name="Binder M."/>
            <person name="Bloem J."/>
            <person name="Labutti K."/>
            <person name="Salamov A."/>
            <person name="Andreopoulos B."/>
            <person name="Baker S."/>
            <person name="Barry K."/>
            <person name="Bills G."/>
            <person name="Bluhm B."/>
            <person name="Cannon C."/>
            <person name="Castanera R."/>
            <person name="Culley D."/>
            <person name="Daum C."/>
            <person name="Ezra D."/>
            <person name="Gonzalez J."/>
            <person name="Henrissat B."/>
            <person name="Kuo A."/>
            <person name="Liang C."/>
            <person name="Lipzen A."/>
            <person name="Lutzoni F."/>
            <person name="Magnuson J."/>
            <person name="Mondo S."/>
            <person name="Nolan M."/>
            <person name="Ohm R."/>
            <person name="Pangilinan J."/>
            <person name="Park H.-J."/>
            <person name="Ramirez L."/>
            <person name="Alfaro M."/>
            <person name="Sun H."/>
            <person name="Tritt A."/>
            <person name="Yoshinaga Y."/>
            <person name="Zwiers L.-H."/>
            <person name="Turgeon B."/>
            <person name="Goodwin S."/>
            <person name="Spatafora J."/>
            <person name="Crous P."/>
            <person name="Grigoriev I."/>
        </authorList>
    </citation>
    <scope>NUCLEOTIDE SEQUENCE</scope>
    <source>
        <strain evidence="9">CBS 113818</strain>
    </source>
</reference>
<feature type="domain" description="Rhodopsin" evidence="8">
    <location>
        <begin position="22"/>
        <end position="260"/>
    </location>
</feature>
<organism evidence="9 10">
    <name type="scientific">Ophiobolus disseminans</name>
    <dbReference type="NCBI Taxonomy" id="1469910"/>
    <lineage>
        <taxon>Eukaryota</taxon>
        <taxon>Fungi</taxon>
        <taxon>Dikarya</taxon>
        <taxon>Ascomycota</taxon>
        <taxon>Pezizomycotina</taxon>
        <taxon>Dothideomycetes</taxon>
        <taxon>Pleosporomycetidae</taxon>
        <taxon>Pleosporales</taxon>
        <taxon>Pleosporineae</taxon>
        <taxon>Phaeosphaeriaceae</taxon>
        <taxon>Ophiobolus</taxon>
    </lineage>
</organism>
<protein>
    <recommendedName>
        <fullName evidence="8">Rhodopsin domain-containing protein</fullName>
    </recommendedName>
</protein>
<dbReference type="EMBL" id="MU006240">
    <property type="protein sequence ID" value="KAF2820544.1"/>
    <property type="molecule type" value="Genomic_DNA"/>
</dbReference>
<evidence type="ECO:0000256" key="6">
    <source>
        <dbReference type="SAM" id="MobiDB-lite"/>
    </source>
</evidence>
<feature type="transmembrane region" description="Helical" evidence="7">
    <location>
        <begin position="173"/>
        <end position="196"/>
    </location>
</feature>
<dbReference type="InterPro" id="IPR052337">
    <property type="entry name" value="SAT4-like"/>
</dbReference>
<evidence type="ECO:0000256" key="4">
    <source>
        <dbReference type="ARBA" id="ARBA00023136"/>
    </source>
</evidence>
<keyword evidence="2 7" id="KW-0812">Transmembrane</keyword>
<feature type="transmembrane region" description="Helical" evidence="7">
    <location>
        <begin position="36"/>
        <end position="59"/>
    </location>
</feature>
<keyword evidence="10" id="KW-1185">Reference proteome</keyword>
<accession>A0A6A6ZJP9</accession>
<feature type="transmembrane region" description="Helical" evidence="7">
    <location>
        <begin position="208"/>
        <end position="228"/>
    </location>
</feature>
<evidence type="ECO:0000259" key="8">
    <source>
        <dbReference type="Pfam" id="PF20684"/>
    </source>
</evidence>
<dbReference type="Pfam" id="PF20684">
    <property type="entry name" value="Fung_rhodopsin"/>
    <property type="match status" value="1"/>
</dbReference>
<feature type="transmembrane region" description="Helical" evidence="7">
    <location>
        <begin position="126"/>
        <end position="147"/>
    </location>
</feature>
<feature type="compositionally biased region" description="Polar residues" evidence="6">
    <location>
        <begin position="274"/>
        <end position="294"/>
    </location>
</feature>
<dbReference type="Proteomes" id="UP000799424">
    <property type="component" value="Unassembled WGS sequence"/>
</dbReference>
<sequence>MVNTTLFIHHLFTGLALIIMAVRLSCRRILFSKLGFGDFCTMAAMLCAAARGGMIHVVITWGTNNVSAKARTRIDFTPDEVYRRTIGSRLTIANRPVYNTYLWLQKLVLLHFFLRNFHPQERNRRYILWSYSVVFFATWTAAQIVGFTECDPFNLYWQVIPAPGKCVQAQVQLVVLGVLNIVTDIMLLALPLPTLISLQTPWRTKLRLFTICALGLFIIAITIIRLPINHLNAAVQANRSTWASTELLTAAIAVNAPTLYGAFNHWRRRSKNTTYGSASHPGNFSSTRAISSSLKPMHPNGDPYSDEQSMLYTQFQTSVGSAGVVQDGPLQEGIILKTMEVSHNDMGRLDAAKTHSVA</sequence>
<evidence type="ECO:0000256" key="2">
    <source>
        <dbReference type="ARBA" id="ARBA00022692"/>
    </source>
</evidence>
<keyword evidence="3 7" id="KW-1133">Transmembrane helix</keyword>
<evidence type="ECO:0000256" key="3">
    <source>
        <dbReference type="ARBA" id="ARBA00022989"/>
    </source>
</evidence>
<evidence type="ECO:0000313" key="10">
    <source>
        <dbReference type="Proteomes" id="UP000799424"/>
    </source>
</evidence>
<keyword evidence="4 7" id="KW-0472">Membrane</keyword>
<dbReference type="PANTHER" id="PTHR33048">
    <property type="entry name" value="PTH11-LIKE INTEGRAL MEMBRANE PROTEIN (AFU_ORTHOLOGUE AFUA_5G11245)"/>
    <property type="match status" value="1"/>
</dbReference>
<feature type="region of interest" description="Disordered" evidence="6">
    <location>
        <begin position="274"/>
        <end position="306"/>
    </location>
</feature>
<evidence type="ECO:0000313" key="9">
    <source>
        <dbReference type="EMBL" id="KAF2820544.1"/>
    </source>
</evidence>
<dbReference type="InterPro" id="IPR049326">
    <property type="entry name" value="Rhodopsin_dom_fungi"/>
</dbReference>